<gene>
    <name evidence="3" type="ORF">GXW71_03790</name>
</gene>
<feature type="chain" id="PRO_5045717842" description="Calcineurin-like phosphoesterase domain-containing protein" evidence="2">
    <location>
        <begin position="19"/>
        <end position="329"/>
    </location>
</feature>
<sequence>MRSLLCLFLLLAPAAARAEAFEFLAFGDMPYCSQNETPCADEQRLNVLIDRMNAAQPAFSVFVGDTKAGAEHCTDAVVADRTRRWFARFEHPLIYTPGDNEWTDCWQDRAGRFDPRERLALLRREFFPGPESLGRVTLPLERQADLDPGRRDFVENARWTYQGVVFATVHAVGSDNNRPPLQGPQPPGAAQEFPPRDAANTVWIEAAFAEAERNRAPALVFLFQADIFFRDRCGFGEYEGHVATRAALLEGARRYGRPVLLIHGDSHFFLVDLPLRGPDDRTLGNVTRMMVPGAEDIRAVRVRVDPEADQPFGFALLGDPARARGPSCP</sequence>
<proteinExistence type="predicted"/>
<evidence type="ECO:0000256" key="2">
    <source>
        <dbReference type="SAM" id="SignalP"/>
    </source>
</evidence>
<name>A0ABS5ET61_9PROT</name>
<keyword evidence="4" id="KW-1185">Reference proteome</keyword>
<dbReference type="RefSeq" id="WP_211851057.1">
    <property type="nucleotide sequence ID" value="NZ_JAAGBB010000003.1"/>
</dbReference>
<dbReference type="EMBL" id="JAAGBB010000003">
    <property type="protein sequence ID" value="MBR0663472.1"/>
    <property type="molecule type" value="Genomic_DNA"/>
</dbReference>
<evidence type="ECO:0008006" key="5">
    <source>
        <dbReference type="Google" id="ProtNLM"/>
    </source>
</evidence>
<accession>A0ABS5ET61</accession>
<feature type="region of interest" description="Disordered" evidence="1">
    <location>
        <begin position="175"/>
        <end position="194"/>
    </location>
</feature>
<dbReference type="Proteomes" id="UP001196870">
    <property type="component" value="Unassembled WGS sequence"/>
</dbReference>
<evidence type="ECO:0000313" key="4">
    <source>
        <dbReference type="Proteomes" id="UP001196870"/>
    </source>
</evidence>
<feature type="signal peptide" evidence="2">
    <location>
        <begin position="1"/>
        <end position="18"/>
    </location>
</feature>
<dbReference type="InterPro" id="IPR029052">
    <property type="entry name" value="Metallo-depent_PP-like"/>
</dbReference>
<protein>
    <recommendedName>
        <fullName evidence="5">Calcineurin-like phosphoesterase domain-containing protein</fullName>
    </recommendedName>
</protein>
<evidence type="ECO:0000256" key="1">
    <source>
        <dbReference type="SAM" id="MobiDB-lite"/>
    </source>
</evidence>
<organism evidence="3 4">
    <name type="scientific">Plastoroseomonas hellenica</name>
    <dbReference type="NCBI Taxonomy" id="2687306"/>
    <lineage>
        <taxon>Bacteria</taxon>
        <taxon>Pseudomonadati</taxon>
        <taxon>Pseudomonadota</taxon>
        <taxon>Alphaproteobacteria</taxon>
        <taxon>Acetobacterales</taxon>
        <taxon>Acetobacteraceae</taxon>
        <taxon>Plastoroseomonas</taxon>
    </lineage>
</organism>
<evidence type="ECO:0000313" key="3">
    <source>
        <dbReference type="EMBL" id="MBR0663472.1"/>
    </source>
</evidence>
<reference evidence="4" key="1">
    <citation type="journal article" date="2021" name="Syst. Appl. Microbiol.">
        <title>Roseomonas hellenica sp. nov., isolated from roots of wild-growing Alkanna tinctoria.</title>
        <authorList>
            <person name="Rat A."/>
            <person name="Naranjo H.D."/>
            <person name="Lebbe L."/>
            <person name="Cnockaert M."/>
            <person name="Krigas N."/>
            <person name="Grigoriadou K."/>
            <person name="Maloupa E."/>
            <person name="Willems A."/>
        </authorList>
    </citation>
    <scope>NUCLEOTIDE SEQUENCE [LARGE SCALE GENOMIC DNA]</scope>
    <source>
        <strain evidence="4">LMG 31523</strain>
    </source>
</reference>
<comment type="caution">
    <text evidence="3">The sequence shown here is derived from an EMBL/GenBank/DDBJ whole genome shotgun (WGS) entry which is preliminary data.</text>
</comment>
<keyword evidence="2" id="KW-0732">Signal</keyword>
<dbReference type="SUPFAM" id="SSF56300">
    <property type="entry name" value="Metallo-dependent phosphatases"/>
    <property type="match status" value="1"/>
</dbReference>